<dbReference type="AlphaFoldDB" id="A0A4V1IS94"/>
<feature type="region of interest" description="Disordered" evidence="1">
    <location>
        <begin position="154"/>
        <end position="192"/>
    </location>
</feature>
<evidence type="ECO:0000313" key="3">
    <source>
        <dbReference type="Proteomes" id="UP000269721"/>
    </source>
</evidence>
<proteinExistence type="predicted"/>
<organism evidence="2 3">
    <name type="scientific">Blyttiomyces helicus</name>
    <dbReference type="NCBI Taxonomy" id="388810"/>
    <lineage>
        <taxon>Eukaryota</taxon>
        <taxon>Fungi</taxon>
        <taxon>Fungi incertae sedis</taxon>
        <taxon>Chytridiomycota</taxon>
        <taxon>Chytridiomycota incertae sedis</taxon>
        <taxon>Chytridiomycetes</taxon>
        <taxon>Chytridiomycetes incertae sedis</taxon>
        <taxon>Blyttiomyces</taxon>
    </lineage>
</organism>
<keyword evidence="3" id="KW-1185">Reference proteome</keyword>
<gene>
    <name evidence="2" type="ORF">BDK51DRAFT_46966</name>
</gene>
<evidence type="ECO:0000313" key="2">
    <source>
        <dbReference type="EMBL" id="RKO92767.1"/>
    </source>
</evidence>
<reference evidence="3" key="1">
    <citation type="journal article" date="2018" name="Nat. Microbiol.">
        <title>Leveraging single-cell genomics to expand the fungal tree of life.</title>
        <authorList>
            <person name="Ahrendt S.R."/>
            <person name="Quandt C.A."/>
            <person name="Ciobanu D."/>
            <person name="Clum A."/>
            <person name="Salamov A."/>
            <person name="Andreopoulos B."/>
            <person name="Cheng J.F."/>
            <person name="Woyke T."/>
            <person name="Pelin A."/>
            <person name="Henrissat B."/>
            <person name="Reynolds N.K."/>
            <person name="Benny G.L."/>
            <person name="Smith M.E."/>
            <person name="James T.Y."/>
            <person name="Grigoriev I.V."/>
        </authorList>
    </citation>
    <scope>NUCLEOTIDE SEQUENCE [LARGE SCALE GENOMIC DNA]</scope>
</reference>
<dbReference type="EMBL" id="KZ994504">
    <property type="protein sequence ID" value="RKO92767.1"/>
    <property type="molecule type" value="Genomic_DNA"/>
</dbReference>
<dbReference type="Proteomes" id="UP000269721">
    <property type="component" value="Unassembled WGS sequence"/>
</dbReference>
<protein>
    <submittedName>
        <fullName evidence="2">Uncharacterized protein</fullName>
    </submittedName>
</protein>
<sequence>MGRAAGANRLDVIRFLHENRRKGQFRAMTDAISGGHLAGRFWAVGEKQALQPPFVGENGGHEAIVRSFGKRFIRQNPSVFINIASYGGGSSLLRFVLWKAPKGSSPIAGANEVRRYLDHLYAPDVAAFNRSGVREFLLQMYGSQICGRMSARVPGGAPGRQLADPAPVRYDDESEDSLRPVHAGKDEDGQRRRERYLLSGADSRSDRCSAPITFHEIFLRKGMKTSLG</sequence>
<feature type="compositionally biased region" description="Basic and acidic residues" evidence="1">
    <location>
        <begin position="176"/>
        <end position="191"/>
    </location>
</feature>
<name>A0A4V1IS94_9FUNG</name>
<evidence type="ECO:0000256" key="1">
    <source>
        <dbReference type="SAM" id="MobiDB-lite"/>
    </source>
</evidence>
<accession>A0A4V1IS94</accession>